<dbReference type="HAMAP" id="MF_02088">
    <property type="entry name" value="Q_prec_transport"/>
    <property type="match status" value="1"/>
</dbReference>
<keyword evidence="1" id="KW-1003">Cell membrane</keyword>
<evidence type="ECO:0000256" key="1">
    <source>
        <dbReference type="HAMAP-Rule" id="MF_02088"/>
    </source>
</evidence>
<dbReference type="PANTHER" id="PTHR34300">
    <property type="entry name" value="QUEUOSINE PRECURSOR TRANSPORTER-RELATED"/>
    <property type="match status" value="1"/>
</dbReference>
<dbReference type="Pfam" id="PF02592">
    <property type="entry name" value="Vut_1"/>
    <property type="match status" value="1"/>
</dbReference>
<accession>A0A1G2HW43</accession>
<dbReference type="PANTHER" id="PTHR34300:SF2">
    <property type="entry name" value="QUEUOSINE PRECURSOR TRANSPORTER-RELATED"/>
    <property type="match status" value="1"/>
</dbReference>
<feature type="transmembrane region" description="Helical" evidence="1">
    <location>
        <begin position="46"/>
        <end position="68"/>
    </location>
</feature>
<evidence type="ECO:0000313" key="2">
    <source>
        <dbReference type="EMBL" id="OGZ66776.1"/>
    </source>
</evidence>
<dbReference type="EMBL" id="MHOQ01000022">
    <property type="protein sequence ID" value="OGZ66776.1"/>
    <property type="molecule type" value="Genomic_DNA"/>
</dbReference>
<name>A0A1G2HW43_9BACT</name>
<dbReference type="NCBIfam" id="TIGR00697">
    <property type="entry name" value="queuosine precursor transporter"/>
    <property type="match status" value="1"/>
</dbReference>
<reference evidence="2 3" key="1">
    <citation type="journal article" date="2016" name="Nat. Commun.">
        <title>Thousands of microbial genomes shed light on interconnected biogeochemical processes in an aquifer system.</title>
        <authorList>
            <person name="Anantharaman K."/>
            <person name="Brown C.T."/>
            <person name="Hug L.A."/>
            <person name="Sharon I."/>
            <person name="Castelle C.J."/>
            <person name="Probst A.J."/>
            <person name="Thomas B.C."/>
            <person name="Singh A."/>
            <person name="Wilkins M.J."/>
            <person name="Karaoz U."/>
            <person name="Brodie E.L."/>
            <person name="Williams K.H."/>
            <person name="Hubbard S.S."/>
            <person name="Banfield J.F."/>
        </authorList>
    </citation>
    <scope>NUCLEOTIDE SEQUENCE [LARGE SCALE GENOMIC DNA]</scope>
</reference>
<dbReference type="GO" id="GO:0022857">
    <property type="term" value="F:transmembrane transporter activity"/>
    <property type="evidence" value="ECO:0007669"/>
    <property type="project" value="UniProtKB-UniRule"/>
</dbReference>
<sequence length="239" mass="26352">MNQSKELITDPVVAANQYTKYLGILGMLWVTFLLITVFTAVKTFSIGPFVLNIAILAYPFTYVFADIFTEVYGYRVTRRIVWTGFACVLAASIITYLYSIVPPSASYADNEAFSLIFKTSPAIALAAIVSFFGGEMTNSFVLAKMKIFTKGSTMWARLIGSTAAGQLVDNTLFFGVAFLAAGAFRLEELIPLTLNTAIFATAWEVLALPVTYRVIKFIKHKEGLDAYDKGTNFNPFALK</sequence>
<feature type="transmembrane region" description="Helical" evidence="1">
    <location>
        <begin position="155"/>
        <end position="183"/>
    </location>
</feature>
<organism evidence="2 3">
    <name type="scientific">Candidatus Staskawiczbacteria bacterium RIFCSPHIGHO2_02_FULL_33_16</name>
    <dbReference type="NCBI Taxonomy" id="1802204"/>
    <lineage>
        <taxon>Bacteria</taxon>
        <taxon>Candidatus Staskawicziibacteriota</taxon>
    </lineage>
</organism>
<protein>
    <recommendedName>
        <fullName evidence="1">Probable queuosine precursor transporter</fullName>
        <shortName evidence="1">Q precursor transporter</shortName>
    </recommendedName>
</protein>
<dbReference type="Proteomes" id="UP000179183">
    <property type="component" value="Unassembled WGS sequence"/>
</dbReference>
<comment type="function">
    <text evidence="1">Involved in the import of queuosine (Q) precursors, required for Q precursor salvage.</text>
</comment>
<comment type="subcellular location">
    <subcellularLocation>
        <location evidence="1">Cell membrane</location>
        <topology evidence="1">Multi-pass membrane protein</topology>
    </subcellularLocation>
</comment>
<dbReference type="InterPro" id="IPR003744">
    <property type="entry name" value="YhhQ"/>
</dbReference>
<evidence type="ECO:0000313" key="3">
    <source>
        <dbReference type="Proteomes" id="UP000179183"/>
    </source>
</evidence>
<keyword evidence="1" id="KW-0472">Membrane</keyword>
<feature type="transmembrane region" description="Helical" evidence="1">
    <location>
        <begin position="21"/>
        <end position="40"/>
    </location>
</feature>
<comment type="similarity">
    <text evidence="1">Belongs to the vitamin uptake transporter (VUT/ECF) (TC 2.A.88) family. Q precursor transporter subfamily.</text>
</comment>
<keyword evidence="1" id="KW-0813">Transport</keyword>
<dbReference type="GO" id="GO:0005886">
    <property type="term" value="C:plasma membrane"/>
    <property type="evidence" value="ECO:0007669"/>
    <property type="project" value="UniProtKB-SubCell"/>
</dbReference>
<comment type="caution">
    <text evidence="2">The sequence shown here is derived from an EMBL/GenBank/DDBJ whole genome shotgun (WGS) entry which is preliminary data.</text>
</comment>
<feature type="transmembrane region" description="Helical" evidence="1">
    <location>
        <begin position="80"/>
        <end position="101"/>
    </location>
</feature>
<feature type="transmembrane region" description="Helical" evidence="1">
    <location>
        <begin position="121"/>
        <end position="143"/>
    </location>
</feature>
<gene>
    <name evidence="2" type="ORF">A3D34_03640</name>
</gene>
<keyword evidence="1" id="KW-0812">Transmembrane</keyword>
<keyword evidence="1" id="KW-1133">Transmembrane helix</keyword>
<feature type="transmembrane region" description="Helical" evidence="1">
    <location>
        <begin position="189"/>
        <end position="212"/>
    </location>
</feature>
<dbReference type="AlphaFoldDB" id="A0A1G2HW43"/>
<proteinExistence type="inferred from homology"/>